<feature type="region of interest" description="Disordered" evidence="9">
    <location>
        <begin position="312"/>
        <end position="357"/>
    </location>
</feature>
<feature type="domain" description="Flagellar motor switch protein FliG C-terminal" evidence="11">
    <location>
        <begin position="666"/>
        <end position="772"/>
    </location>
</feature>
<dbReference type="Gene3D" id="3.30.300.30">
    <property type="match status" value="1"/>
</dbReference>
<evidence type="ECO:0000259" key="11">
    <source>
        <dbReference type="Pfam" id="PF01706"/>
    </source>
</evidence>
<gene>
    <name evidence="14" type="ORF">ADUPG1_001335</name>
</gene>
<dbReference type="InterPro" id="IPR011002">
    <property type="entry name" value="FliG_a-hlx"/>
</dbReference>
<dbReference type="PANTHER" id="PTHR30046">
    <property type="entry name" value="FLAGELLAR M-RING PROTEIN"/>
    <property type="match status" value="1"/>
</dbReference>
<evidence type="ECO:0000256" key="2">
    <source>
        <dbReference type="ARBA" id="ARBA00004651"/>
    </source>
</evidence>
<sequence length="777" mass="86567">EAIENTPLEETENDDTSEVDIEQMLAGIDGIVDDENNSGEDVDSILAGIDGIVDDSTTQNEDKIVNSADDMEDKINSSQYPLPVSDENKVVNQLNEVADDSEEKASQIFDVLSFILDENSEISKYNKSMAEFIEQQSQLLESLSSKFPNAQRKFEQALEGELGRSLESISGILSASVKIAIPKESVFTQRKTDPTASAVLNLREGTALSQRQIEGIKNFIASAIPKLKPENIKLINQNGSLLENNPESMESLKYIEHEKYKTKLENDYENKIKDLLLPFLGDQRVVAKVSIELDFTKQEINQEIYEPEGTIRSQQTTEIAAQSDAKEPQTGGVPGAESNIEDPDNDNNLKTKKTSKEEAKNVTNYEISKKIISQRNNAYAGISKITAAVTYDSAVLEKVENKEEFVTSLNSIVQVAIGYRENRGDSVTVKSFKFIGLQPFGTKPEDMVNEEDSLGLFSTQAMIKEYGEYIHEEYENLFDEFDARTEQSKLKAKVKSQILSNLDGLSAEESAKYEVLIEQIEKSVSDHPEDIAQMILMLLNEDKVLAKLARLQEAKQAFSYLDNIDPKQLADFIKDESPQTIAVVLAHMDAEDASMVLSKLDDTLKVKISMQMATIKDVSPSIVQSMSKVLEKKLESLLASIVTVGGVKTVADMLNKMGSKSTEILENIQGLDPQLAAKIKENMFVFEDLLALDTNDIMKVLGNIETEDLTIALKNATEEDMAIIMGSMSQRARDRFKEEFEMLGRTKIKDIEDAQRKILDVAMGLLESGEIERIDEE</sequence>
<proteinExistence type="inferred from homology"/>
<dbReference type="InterPro" id="IPR043427">
    <property type="entry name" value="YscJ/FliF"/>
</dbReference>
<dbReference type="NCBIfam" id="TIGR00206">
    <property type="entry name" value="fliF"/>
    <property type="match status" value="1"/>
</dbReference>
<keyword evidence="5" id="KW-0812">Transmembrane</keyword>
<reference evidence="14" key="1">
    <citation type="submission" date="2022-03" db="EMBL/GenBank/DDBJ databases">
        <title>Draft genome sequence of Aduncisulcus paluster, a free-living microaerophilic Fornicata.</title>
        <authorList>
            <person name="Yuyama I."/>
            <person name="Kume K."/>
            <person name="Tamura T."/>
            <person name="Inagaki Y."/>
            <person name="Hashimoto T."/>
        </authorList>
    </citation>
    <scope>NUCLEOTIDE SEQUENCE</scope>
    <source>
        <strain evidence="14">NY0171</strain>
    </source>
</reference>
<evidence type="ECO:0000256" key="9">
    <source>
        <dbReference type="SAM" id="MobiDB-lite"/>
    </source>
</evidence>
<keyword evidence="4" id="KW-1003">Cell membrane</keyword>
<dbReference type="PRINTS" id="PR01009">
    <property type="entry name" value="FLGMRINGFLIF"/>
</dbReference>
<evidence type="ECO:0000259" key="10">
    <source>
        <dbReference type="Pfam" id="PF01514"/>
    </source>
</evidence>
<evidence type="ECO:0000256" key="5">
    <source>
        <dbReference type="ARBA" id="ARBA00022692"/>
    </source>
</evidence>
<protein>
    <submittedName>
        <fullName evidence="14">Multi-domain containing protein</fullName>
    </submittedName>
</protein>
<evidence type="ECO:0000256" key="7">
    <source>
        <dbReference type="ARBA" id="ARBA00023136"/>
    </source>
</evidence>
<dbReference type="SUPFAM" id="SSF48029">
    <property type="entry name" value="FliG"/>
    <property type="match status" value="1"/>
</dbReference>
<feature type="domain" description="Flagellar M-ring C-terminal" evidence="12">
    <location>
        <begin position="276"/>
        <end position="434"/>
    </location>
</feature>
<organism evidence="14 15">
    <name type="scientific">Aduncisulcus paluster</name>
    <dbReference type="NCBI Taxonomy" id="2918883"/>
    <lineage>
        <taxon>Eukaryota</taxon>
        <taxon>Metamonada</taxon>
        <taxon>Carpediemonas-like organisms</taxon>
        <taxon>Aduncisulcus</taxon>
    </lineage>
</organism>
<evidence type="ECO:0000256" key="4">
    <source>
        <dbReference type="ARBA" id="ARBA00022475"/>
    </source>
</evidence>
<name>A0ABQ5KEW4_9EUKA</name>
<evidence type="ECO:0000256" key="1">
    <source>
        <dbReference type="ARBA" id="ARBA00004117"/>
    </source>
</evidence>
<dbReference type="PANTHER" id="PTHR30046:SF0">
    <property type="entry name" value="FLAGELLAR M-RING PROTEIN"/>
    <property type="match status" value="1"/>
</dbReference>
<comment type="similarity">
    <text evidence="3">Belongs to the FliF family.</text>
</comment>
<dbReference type="InterPro" id="IPR013556">
    <property type="entry name" value="Flag_M-ring_C"/>
</dbReference>
<feature type="domain" description="Flagellar M-ring N-terminal" evidence="10">
    <location>
        <begin position="149"/>
        <end position="243"/>
    </location>
</feature>
<feature type="non-terminal residue" evidence="14">
    <location>
        <position position="1"/>
    </location>
</feature>
<dbReference type="Proteomes" id="UP001057375">
    <property type="component" value="Unassembled WGS sequence"/>
</dbReference>
<dbReference type="EMBL" id="BQXS01001037">
    <property type="protein sequence ID" value="GKT29998.1"/>
    <property type="molecule type" value="Genomic_DNA"/>
</dbReference>
<evidence type="ECO:0000256" key="8">
    <source>
        <dbReference type="ARBA" id="ARBA00023143"/>
    </source>
</evidence>
<dbReference type="Pfam" id="PF14841">
    <property type="entry name" value="FliG_M"/>
    <property type="match status" value="1"/>
</dbReference>
<evidence type="ECO:0000256" key="3">
    <source>
        <dbReference type="ARBA" id="ARBA00007971"/>
    </source>
</evidence>
<keyword evidence="7" id="KW-0472">Membrane</keyword>
<evidence type="ECO:0000259" key="12">
    <source>
        <dbReference type="Pfam" id="PF08345"/>
    </source>
</evidence>
<feature type="domain" description="Flagellar motor switch protein FliG middle" evidence="13">
    <location>
        <begin position="566"/>
        <end position="638"/>
    </location>
</feature>
<dbReference type="InterPro" id="IPR045851">
    <property type="entry name" value="AMP-bd_C_sf"/>
</dbReference>
<keyword evidence="8" id="KW-0975">Bacterial flagellum</keyword>
<dbReference type="InterPro" id="IPR023087">
    <property type="entry name" value="Flg_Motor_Flig_C"/>
</dbReference>
<evidence type="ECO:0000259" key="13">
    <source>
        <dbReference type="Pfam" id="PF14841"/>
    </source>
</evidence>
<accession>A0ABQ5KEW4</accession>
<evidence type="ECO:0000313" key="14">
    <source>
        <dbReference type="EMBL" id="GKT29998.1"/>
    </source>
</evidence>
<dbReference type="Pfam" id="PF01706">
    <property type="entry name" value="FliG_C"/>
    <property type="match status" value="1"/>
</dbReference>
<dbReference type="InterPro" id="IPR032779">
    <property type="entry name" value="FliG_M"/>
</dbReference>
<dbReference type="InterPro" id="IPR006182">
    <property type="entry name" value="FliF_N_dom"/>
</dbReference>
<keyword evidence="15" id="KW-1185">Reference proteome</keyword>
<keyword evidence="6" id="KW-1133">Transmembrane helix</keyword>
<dbReference type="Pfam" id="PF01514">
    <property type="entry name" value="YscJ_FliF"/>
    <property type="match status" value="1"/>
</dbReference>
<dbReference type="Pfam" id="PF08345">
    <property type="entry name" value="YscJ_FliF_C"/>
    <property type="match status" value="1"/>
</dbReference>
<dbReference type="InterPro" id="IPR000067">
    <property type="entry name" value="FlgMring_FliF"/>
</dbReference>
<evidence type="ECO:0000256" key="6">
    <source>
        <dbReference type="ARBA" id="ARBA00022989"/>
    </source>
</evidence>
<dbReference type="Gene3D" id="1.10.220.30">
    <property type="match status" value="2"/>
</dbReference>
<comment type="subcellular location">
    <subcellularLocation>
        <location evidence="1">Bacterial flagellum basal body</location>
    </subcellularLocation>
    <subcellularLocation>
        <location evidence="2">Cell membrane</location>
        <topology evidence="2">Multi-pass membrane protein</topology>
    </subcellularLocation>
</comment>
<evidence type="ECO:0000313" key="15">
    <source>
        <dbReference type="Proteomes" id="UP001057375"/>
    </source>
</evidence>
<comment type="caution">
    <text evidence="14">The sequence shown here is derived from an EMBL/GenBank/DDBJ whole genome shotgun (WGS) entry which is preliminary data.</text>
</comment>